<feature type="compositionally biased region" description="Polar residues" evidence="2">
    <location>
        <begin position="263"/>
        <end position="272"/>
    </location>
</feature>
<comment type="caution">
    <text evidence="3">The sequence shown here is derived from an EMBL/GenBank/DDBJ whole genome shotgun (WGS) entry which is preliminary data.</text>
</comment>
<keyword evidence="4" id="KW-1185">Reference proteome</keyword>
<evidence type="ECO:0000256" key="2">
    <source>
        <dbReference type="SAM" id="MobiDB-lite"/>
    </source>
</evidence>
<proteinExistence type="predicted"/>
<evidence type="ECO:0000313" key="3">
    <source>
        <dbReference type="EMBL" id="CAI2359301.1"/>
    </source>
</evidence>
<accession>A0AAD1TZI8</accession>
<feature type="compositionally biased region" description="Low complexity" evidence="2">
    <location>
        <begin position="362"/>
        <end position="372"/>
    </location>
</feature>
<feature type="region of interest" description="Disordered" evidence="2">
    <location>
        <begin position="362"/>
        <end position="387"/>
    </location>
</feature>
<reference evidence="3" key="1">
    <citation type="submission" date="2023-07" db="EMBL/GenBank/DDBJ databases">
        <authorList>
            <consortium name="AG Swart"/>
            <person name="Singh M."/>
            <person name="Singh A."/>
            <person name="Seah K."/>
            <person name="Emmerich C."/>
        </authorList>
    </citation>
    <scope>NUCLEOTIDE SEQUENCE</scope>
    <source>
        <strain evidence="3">DP1</strain>
    </source>
</reference>
<feature type="compositionally biased region" description="Polar residues" evidence="2">
    <location>
        <begin position="378"/>
        <end position="387"/>
    </location>
</feature>
<sequence length="497" mass="59147">MEPNLFEINEKDIKKVMIQKKHPGLIEKYQQMDCNQLIDGIYDEMREKTKQKLQKIEHLLYKNVDNLREQVEKEKQKRRDAIKSQNELQHLYEVGDAAFSKSQERIKYEIEHPNETPIERKLELSKLCDDSFFYTYKKKGVFIYKNDKRKNLSKDEEEIEEKAENGLHLVMKKLTTNETANQKFIRYKIQKEQKKRCNNLLEKLKSLNKKNSKINRNSVQGEKGIRLKIPQDAFQTESREEPKASNRKFHSKNKASLDRKSSRNSQIMQSHSMLRFKTQRPTQRAKRKAYFIKVQDKRNIGNDSQRITYGPDSTTKQRGFLQKGYFPSSKNITFKLNTTNETSMRRNSGLMKTKIFSSKMFTPSSTTESSFPQYPASRPTSYSPVDLSPVSQRVTFRRKNQKIRTRLFEIMHHCEEEENKSKRVLRDYQCKKRCREFTDKEFDQTYQILRDLDDVIDVQKSGTLSKKTFKHYQGHTKQLEREIHKILKKSKNEMLES</sequence>
<dbReference type="Proteomes" id="UP001295684">
    <property type="component" value="Unassembled WGS sequence"/>
</dbReference>
<evidence type="ECO:0000313" key="4">
    <source>
        <dbReference type="Proteomes" id="UP001295684"/>
    </source>
</evidence>
<feature type="region of interest" description="Disordered" evidence="2">
    <location>
        <begin position="208"/>
        <end position="285"/>
    </location>
</feature>
<organism evidence="3 4">
    <name type="scientific">Euplotes crassus</name>
    <dbReference type="NCBI Taxonomy" id="5936"/>
    <lineage>
        <taxon>Eukaryota</taxon>
        <taxon>Sar</taxon>
        <taxon>Alveolata</taxon>
        <taxon>Ciliophora</taxon>
        <taxon>Intramacronucleata</taxon>
        <taxon>Spirotrichea</taxon>
        <taxon>Hypotrichia</taxon>
        <taxon>Euplotida</taxon>
        <taxon>Euplotidae</taxon>
        <taxon>Moneuplotes</taxon>
    </lineage>
</organism>
<gene>
    <name evidence="3" type="ORF">ECRASSUSDP1_LOCUS589</name>
</gene>
<name>A0AAD1TZI8_EUPCR</name>
<protein>
    <submittedName>
        <fullName evidence="3">Uncharacterized protein</fullName>
    </submittedName>
</protein>
<dbReference type="EMBL" id="CAMPGE010000554">
    <property type="protein sequence ID" value="CAI2359301.1"/>
    <property type="molecule type" value="Genomic_DNA"/>
</dbReference>
<keyword evidence="1" id="KW-0175">Coiled coil</keyword>
<dbReference type="AlphaFoldDB" id="A0AAD1TZI8"/>
<evidence type="ECO:0000256" key="1">
    <source>
        <dbReference type="SAM" id="Coils"/>
    </source>
</evidence>
<feature type="coiled-coil region" evidence="1">
    <location>
        <begin position="57"/>
        <end position="88"/>
    </location>
</feature>